<keyword evidence="17" id="KW-1185">Reference proteome</keyword>
<evidence type="ECO:0000256" key="9">
    <source>
        <dbReference type="ARBA" id="ARBA00022840"/>
    </source>
</evidence>
<dbReference type="InterPro" id="IPR003661">
    <property type="entry name" value="HisK_dim/P_dom"/>
</dbReference>
<keyword evidence="6" id="KW-0808">Transferase</keyword>
<dbReference type="eggNOG" id="COG4585">
    <property type="taxonomic scope" value="Bacteria"/>
</dbReference>
<comment type="catalytic activity">
    <reaction evidence="1">
        <text>ATP + protein L-histidine = ADP + protein N-phospho-L-histidine.</text>
        <dbReference type="EC" id="2.7.13.3"/>
    </reaction>
</comment>
<evidence type="ECO:0000313" key="16">
    <source>
        <dbReference type="EMBL" id="EHQ02699.1"/>
    </source>
</evidence>
<dbReference type="eggNOG" id="COG5002">
    <property type="taxonomic scope" value="Bacteria"/>
</dbReference>
<dbReference type="InterPro" id="IPR003594">
    <property type="entry name" value="HATPase_dom"/>
</dbReference>
<dbReference type="PROSITE" id="PS50109">
    <property type="entry name" value="HIS_KIN"/>
    <property type="match status" value="1"/>
</dbReference>
<dbReference type="SUPFAM" id="SSF47384">
    <property type="entry name" value="Homodimeric domain of signal transducing histidine kinase"/>
    <property type="match status" value="1"/>
</dbReference>
<feature type="domain" description="PAC" evidence="15">
    <location>
        <begin position="434"/>
        <end position="487"/>
    </location>
</feature>
<keyword evidence="9" id="KW-0067">ATP-binding</keyword>
<feature type="domain" description="PAS" evidence="14">
    <location>
        <begin position="228"/>
        <end position="291"/>
    </location>
</feature>
<evidence type="ECO:0000313" key="17">
    <source>
        <dbReference type="Proteomes" id="UP000003844"/>
    </source>
</evidence>
<evidence type="ECO:0000256" key="11">
    <source>
        <dbReference type="ARBA" id="ARBA00023136"/>
    </source>
</evidence>
<evidence type="ECO:0000259" key="15">
    <source>
        <dbReference type="PROSITE" id="PS50113"/>
    </source>
</evidence>
<evidence type="ECO:0000256" key="1">
    <source>
        <dbReference type="ARBA" id="ARBA00000085"/>
    </source>
</evidence>
<dbReference type="Pfam" id="PF05227">
    <property type="entry name" value="CHASE3"/>
    <property type="match status" value="1"/>
</dbReference>
<dbReference type="Pfam" id="PF08447">
    <property type="entry name" value="PAS_3"/>
    <property type="match status" value="3"/>
</dbReference>
<evidence type="ECO:0000259" key="14">
    <source>
        <dbReference type="PROSITE" id="PS50112"/>
    </source>
</evidence>
<feature type="transmembrane region" description="Helical" evidence="12">
    <location>
        <begin position="181"/>
        <end position="202"/>
    </location>
</feature>
<dbReference type="InterPro" id="IPR035965">
    <property type="entry name" value="PAS-like_dom_sf"/>
</dbReference>
<keyword evidence="10" id="KW-0902">Two-component regulatory system</keyword>
<dbReference type="InterPro" id="IPR004358">
    <property type="entry name" value="Sig_transdc_His_kin-like_C"/>
</dbReference>
<dbReference type="InterPro" id="IPR036890">
    <property type="entry name" value="HATPase_C_sf"/>
</dbReference>
<dbReference type="PANTHER" id="PTHR43304:SF1">
    <property type="entry name" value="PAC DOMAIN-CONTAINING PROTEIN"/>
    <property type="match status" value="1"/>
</dbReference>
<keyword evidence="12" id="KW-1133">Transmembrane helix</keyword>
<evidence type="ECO:0000256" key="6">
    <source>
        <dbReference type="ARBA" id="ARBA00022679"/>
    </source>
</evidence>
<protein>
    <recommendedName>
        <fullName evidence="3">histidine kinase</fullName>
        <ecNumber evidence="3">2.7.13.3</ecNumber>
    </recommendedName>
</protein>
<dbReference type="SMART" id="SM00091">
    <property type="entry name" value="PAS"/>
    <property type="match status" value="6"/>
</dbReference>
<dbReference type="PROSITE" id="PS50112">
    <property type="entry name" value="PAS"/>
    <property type="match status" value="4"/>
</dbReference>
<evidence type="ECO:0000256" key="2">
    <source>
        <dbReference type="ARBA" id="ARBA00004236"/>
    </source>
</evidence>
<feature type="transmembrane region" description="Helical" evidence="12">
    <location>
        <begin position="12"/>
        <end position="31"/>
    </location>
</feature>
<feature type="domain" description="PAC" evidence="15">
    <location>
        <begin position="829"/>
        <end position="882"/>
    </location>
</feature>
<dbReference type="GO" id="GO:0000155">
    <property type="term" value="F:phosphorelay sensor kinase activity"/>
    <property type="evidence" value="ECO:0007669"/>
    <property type="project" value="InterPro"/>
</dbReference>
<keyword evidence="5" id="KW-0597">Phosphoprotein</keyword>
<dbReference type="FunFam" id="3.30.450.20:FF:000099">
    <property type="entry name" value="Sensory box sensor histidine kinase"/>
    <property type="match status" value="1"/>
</dbReference>
<dbReference type="Gene3D" id="2.10.70.100">
    <property type="match status" value="1"/>
</dbReference>
<feature type="domain" description="PAS" evidence="14">
    <location>
        <begin position="742"/>
        <end position="783"/>
    </location>
</feature>
<dbReference type="EC" id="2.7.13.3" evidence="3"/>
<dbReference type="InterPro" id="IPR005467">
    <property type="entry name" value="His_kinase_dom"/>
</dbReference>
<dbReference type="GO" id="GO:0005886">
    <property type="term" value="C:plasma membrane"/>
    <property type="evidence" value="ECO:0007669"/>
    <property type="project" value="UniProtKB-SubCell"/>
</dbReference>
<evidence type="ECO:0000256" key="7">
    <source>
        <dbReference type="ARBA" id="ARBA00022741"/>
    </source>
</evidence>
<dbReference type="PROSITE" id="PS50113">
    <property type="entry name" value="PAC"/>
    <property type="match status" value="5"/>
</dbReference>
<dbReference type="PRINTS" id="PR00344">
    <property type="entry name" value="BCTRLSENSOR"/>
</dbReference>
<dbReference type="Gene3D" id="3.30.450.20">
    <property type="entry name" value="PAS domain"/>
    <property type="match status" value="7"/>
</dbReference>
<dbReference type="eggNOG" id="COG2202">
    <property type="taxonomic scope" value="Bacteria"/>
</dbReference>
<feature type="domain" description="PAC" evidence="15">
    <location>
        <begin position="304"/>
        <end position="358"/>
    </location>
</feature>
<feature type="domain" description="PAS" evidence="14">
    <location>
        <begin position="1021"/>
        <end position="1091"/>
    </location>
</feature>
<dbReference type="InterPro" id="IPR000700">
    <property type="entry name" value="PAS-assoc_C"/>
</dbReference>
<dbReference type="SMART" id="SM00086">
    <property type="entry name" value="PAC"/>
    <property type="match status" value="7"/>
</dbReference>
<name>H2BTS9_GILLR</name>
<dbReference type="STRING" id="865937.Gilli_2066"/>
<dbReference type="InterPro" id="IPR013655">
    <property type="entry name" value="PAS_fold_3"/>
</dbReference>
<dbReference type="FunFam" id="3.30.565.10:FF:000023">
    <property type="entry name" value="PAS domain-containing sensor histidine kinase"/>
    <property type="match status" value="1"/>
</dbReference>
<evidence type="ECO:0000256" key="3">
    <source>
        <dbReference type="ARBA" id="ARBA00012438"/>
    </source>
</evidence>
<feature type="domain" description="PAS" evidence="14">
    <location>
        <begin position="616"/>
        <end position="686"/>
    </location>
</feature>
<evidence type="ECO:0000259" key="13">
    <source>
        <dbReference type="PROSITE" id="PS50109"/>
    </source>
</evidence>
<dbReference type="Pfam" id="PF00512">
    <property type="entry name" value="HisKA"/>
    <property type="match status" value="1"/>
</dbReference>
<gene>
    <name evidence="16" type="ORF">Gilli_2066</name>
</gene>
<dbReference type="NCBIfam" id="TIGR00229">
    <property type="entry name" value="sensory_box"/>
    <property type="match status" value="5"/>
</dbReference>
<feature type="domain" description="PAC" evidence="15">
    <location>
        <begin position="689"/>
        <end position="741"/>
    </location>
</feature>
<dbReference type="EMBL" id="JH594606">
    <property type="protein sequence ID" value="EHQ02699.1"/>
    <property type="molecule type" value="Genomic_DNA"/>
</dbReference>
<dbReference type="InterPro" id="IPR052162">
    <property type="entry name" value="Sensor_kinase/Photoreceptor"/>
</dbReference>
<keyword evidence="8 16" id="KW-0418">Kinase</keyword>
<dbReference type="Pfam" id="PF02518">
    <property type="entry name" value="HATPase_c"/>
    <property type="match status" value="1"/>
</dbReference>
<dbReference type="OrthoDB" id="9811889at2"/>
<dbReference type="InterPro" id="IPR001610">
    <property type="entry name" value="PAC"/>
</dbReference>
<dbReference type="Gene3D" id="3.30.565.10">
    <property type="entry name" value="Histidine kinase-like ATPase, C-terminal domain"/>
    <property type="match status" value="1"/>
</dbReference>
<feature type="domain" description="Histidine kinase" evidence="13">
    <location>
        <begin position="1150"/>
        <end position="1361"/>
    </location>
</feature>
<dbReference type="CDD" id="cd00082">
    <property type="entry name" value="HisKA"/>
    <property type="match status" value="1"/>
</dbReference>
<dbReference type="InterPro" id="IPR000014">
    <property type="entry name" value="PAS"/>
</dbReference>
<feature type="domain" description="PAC" evidence="15">
    <location>
        <begin position="1094"/>
        <end position="1146"/>
    </location>
</feature>
<dbReference type="InterPro" id="IPR007891">
    <property type="entry name" value="CHASE3"/>
</dbReference>
<dbReference type="GO" id="GO:0005524">
    <property type="term" value="F:ATP binding"/>
    <property type="evidence" value="ECO:0007669"/>
    <property type="project" value="UniProtKB-KW"/>
</dbReference>
<accession>H2BTS9</accession>
<evidence type="ECO:0000256" key="8">
    <source>
        <dbReference type="ARBA" id="ARBA00022777"/>
    </source>
</evidence>
<keyword evidence="11 12" id="KW-0472">Membrane</keyword>
<dbReference type="InterPro" id="IPR036097">
    <property type="entry name" value="HisK_dim/P_sf"/>
</dbReference>
<dbReference type="CDD" id="cd19410">
    <property type="entry name" value="HK9-like_sensor"/>
    <property type="match status" value="1"/>
</dbReference>
<comment type="subcellular location">
    <subcellularLocation>
        <location evidence="2">Cell membrane</location>
    </subcellularLocation>
</comment>
<keyword evidence="7" id="KW-0547">Nucleotide-binding</keyword>
<evidence type="ECO:0000256" key="4">
    <source>
        <dbReference type="ARBA" id="ARBA00022475"/>
    </source>
</evidence>
<dbReference type="SMART" id="SM00387">
    <property type="entry name" value="HATPase_c"/>
    <property type="match status" value="1"/>
</dbReference>
<evidence type="ECO:0000256" key="12">
    <source>
        <dbReference type="SAM" id="Phobius"/>
    </source>
</evidence>
<keyword evidence="12" id="KW-0812">Transmembrane</keyword>
<dbReference type="SMART" id="SM00388">
    <property type="entry name" value="HisKA"/>
    <property type="match status" value="1"/>
</dbReference>
<dbReference type="SUPFAM" id="SSF55874">
    <property type="entry name" value="ATPase domain of HSP90 chaperone/DNA topoisomerase II/histidine kinase"/>
    <property type="match status" value="1"/>
</dbReference>
<keyword evidence="4" id="KW-1003">Cell membrane</keyword>
<organism evidence="16 17">
    <name type="scientific">Gillisia limnaea (strain DSM 15749 / LMG 21470 / R-8282)</name>
    <dbReference type="NCBI Taxonomy" id="865937"/>
    <lineage>
        <taxon>Bacteria</taxon>
        <taxon>Pseudomonadati</taxon>
        <taxon>Bacteroidota</taxon>
        <taxon>Flavobacteriia</taxon>
        <taxon>Flavobacteriales</taxon>
        <taxon>Flavobacteriaceae</taxon>
        <taxon>Gillisia</taxon>
    </lineage>
</organism>
<sequence>MKELSKNTSTFLFILLTGVLVVIAIISYNKIRQFNISVDRVMHTKAVKDNIIELRSNVKDAESGQRGYLITNDSVFLQPTIGAEKRSKLVFARLDSLISDHAGQRENLKKLKTLLDERYSLLNKTVKSFKNNQSTNLPTNSLLLESKNKMDEVRKQIALMLQTEDAFLEQRIQVKDRSATLTPIFLLLLSLFSIVALTLFFFRLQKETNSRVSTAKSVEVEAEARKQIEENLREISDYKYALDQSSIVAITNQKGIIKYANDNFCTISKYTRQELIGQDHRIINSGYHSKDFIRNLWTTITNGKTWKGELKNKAKDGTIYWVDTTIVPFLDELGKPYQYVAIRADITVQKKSAEAIEKMATHLTLATDSANVGIWSFNVEKQEIEWSALHKRMWGYDEHRTDLTYEDWHKIILPRDKELAFEKIEEARVNDTVYDVEYRIRRADDETVRYMRSVGRYYYNDKGEAKTLTGISLDITEQKEAEETLRYRKALLEAHNEANRDGLLLVDAKGKIISYNQSFIDVWRMPKEIVDSKDDELALAFAMTQLVNPQQFVDKVKWLYEHPSETSVDELEYLDGRIIERHGYSVLGEDGTYYAWSWTFRDITEQKAATEAIKESETRFRTMAEATEVLIGVADEASNVTYFNKAWVDLTGRPMEDLLKLGWADLFHPEDKDRVVNTYLSAFAKQESYTLEFRVLDKYGKYRWLLAKVPARFNPDGTFAGYISASVDITDRKEAEEKIKETRELFETTLQNVPSAIYHFDKTGKILYLNENGANQIGYATTEEVLAEKDVSQLRKRAYETFSVLNEQGEPMPVDQNSTALTFKTGKSSEVVSQLINKKTGSSLWLLSRASPIYDDNGGLIKVIATSTDITLQKAASEAIRESEERVSKERMVLYNSFMNAPAAIAIVKGDTFIYEFVNAEYEKLVDRKITIGKTVQEHFPEMEQQGIIDILKNVFSTGELFIANEFPIEIINESTGKLVLGYYNSVVQPMMDEKGNTERLLSHGVEVTQQVNARKVIEASEEQFRLFADSIQNLAWIANADGWIYWYNQQWYDYTGTTVEEMQGWGWEKVHHPDHIKKLVKFVKEAWKKDEAFEQTFPLRRHDGEYRWFITRAYPVKDANGNIERWIGTNTDIHEQKITEQKKDEFISVASHEMKTPLTTAKGYIQLLLLSLSEENQAASYAKRVNQAVEKLNDLATELLDASKIQNGQLDYNITTFDLNEMVDETIENIQHSTTNHSIQKTGNCSQQITGDRGRLQQVLINFLTNAIKYSPKADKVFVKIDEQEEKVQVSVQDFGVGMSGKHLDKIFDRYYRVEEHATHFQGLGIGLYISHNIIERHDGTMWAESEPEKGSIFYFTLPL</sequence>
<evidence type="ECO:0000256" key="5">
    <source>
        <dbReference type="ARBA" id="ARBA00022553"/>
    </source>
</evidence>
<dbReference type="Proteomes" id="UP000003844">
    <property type="component" value="Unassembled WGS sequence"/>
</dbReference>
<dbReference type="CDD" id="cd00130">
    <property type="entry name" value="PAS"/>
    <property type="match status" value="4"/>
</dbReference>
<evidence type="ECO:0000256" key="10">
    <source>
        <dbReference type="ARBA" id="ARBA00023012"/>
    </source>
</evidence>
<reference evidence="17" key="1">
    <citation type="journal article" date="2012" name="Stand. Genomic Sci.">
        <title>Genome sequence of the Antarctic rhodopsins-containing flavobacterium Gillisia limnaea type strain (R-8282(T)).</title>
        <authorList>
            <person name="Riedel T."/>
            <person name="Held B."/>
            <person name="Nolan M."/>
            <person name="Lucas S."/>
            <person name="Lapidus A."/>
            <person name="Tice H."/>
            <person name="Del Rio T.G."/>
            <person name="Cheng J.F."/>
            <person name="Han C."/>
            <person name="Tapia R."/>
            <person name="Goodwin L.A."/>
            <person name="Pitluck S."/>
            <person name="Liolios K."/>
            <person name="Mavromatis K."/>
            <person name="Pagani I."/>
            <person name="Ivanova N."/>
            <person name="Mikhailova N."/>
            <person name="Pati A."/>
            <person name="Chen A."/>
            <person name="Palaniappan K."/>
            <person name="Land M."/>
            <person name="Rohde M."/>
            <person name="Tindall B.J."/>
            <person name="Detter J.C."/>
            <person name="Goker M."/>
            <person name="Bristow J."/>
            <person name="Eisen J.A."/>
            <person name="Markowitz V."/>
            <person name="Hugenholtz P."/>
            <person name="Kyrpides N.C."/>
            <person name="Klenk H.P."/>
            <person name="Woyke T."/>
        </authorList>
    </citation>
    <scope>NUCLEOTIDE SEQUENCE [LARGE SCALE GENOMIC DNA]</scope>
    <source>
        <strain evidence="17">DSM 15749 / LMG 21470 / R-8282</strain>
    </source>
</reference>
<dbReference type="SUPFAM" id="SSF55785">
    <property type="entry name" value="PYP-like sensor domain (PAS domain)"/>
    <property type="match status" value="7"/>
</dbReference>
<dbReference type="Gene3D" id="1.10.287.130">
    <property type="match status" value="1"/>
</dbReference>
<dbReference type="Pfam" id="PF13426">
    <property type="entry name" value="PAS_9"/>
    <property type="match status" value="3"/>
</dbReference>
<dbReference type="HOGENOM" id="CLU_256962_0_0_10"/>
<proteinExistence type="predicted"/>
<dbReference type="PANTHER" id="PTHR43304">
    <property type="entry name" value="PHYTOCHROME-LIKE PROTEIN CPH1"/>
    <property type="match status" value="1"/>
</dbReference>